<dbReference type="RefSeq" id="WP_382209433.1">
    <property type="nucleotide sequence ID" value="NZ_JBHSZH010000005.1"/>
</dbReference>
<dbReference type="AlphaFoldDB" id="A0ABD5WHJ1"/>
<name>A0ABD5WHJ1_9EURY</name>
<evidence type="ECO:0000313" key="2">
    <source>
        <dbReference type="Proteomes" id="UP001596407"/>
    </source>
</evidence>
<comment type="caution">
    <text evidence="1">The sequence shown here is derived from an EMBL/GenBank/DDBJ whole genome shotgun (WGS) entry which is preliminary data.</text>
</comment>
<dbReference type="EMBL" id="JBHSZH010000005">
    <property type="protein sequence ID" value="MFC7080067.1"/>
    <property type="molecule type" value="Genomic_DNA"/>
</dbReference>
<organism evidence="1 2">
    <name type="scientific">Halorussus caseinilyticus</name>
    <dbReference type="NCBI Taxonomy" id="3034025"/>
    <lineage>
        <taxon>Archaea</taxon>
        <taxon>Methanobacteriati</taxon>
        <taxon>Methanobacteriota</taxon>
        <taxon>Stenosarchaea group</taxon>
        <taxon>Halobacteria</taxon>
        <taxon>Halobacteriales</taxon>
        <taxon>Haladaptataceae</taxon>
        <taxon>Halorussus</taxon>
    </lineage>
</organism>
<sequence length="64" mass="6428">MPVVLVVGPTGLALAVAGDHEHGPGRLVGGRTLAVAFGEHAERGRDSLAVGDVHPAVVVGRVDL</sequence>
<reference evidence="1 2" key="1">
    <citation type="journal article" date="2019" name="Int. J. Syst. Evol. Microbiol.">
        <title>The Global Catalogue of Microorganisms (GCM) 10K type strain sequencing project: providing services to taxonomists for standard genome sequencing and annotation.</title>
        <authorList>
            <consortium name="The Broad Institute Genomics Platform"/>
            <consortium name="The Broad Institute Genome Sequencing Center for Infectious Disease"/>
            <person name="Wu L."/>
            <person name="Ma J."/>
        </authorList>
    </citation>
    <scope>NUCLEOTIDE SEQUENCE [LARGE SCALE GENOMIC DNA]</scope>
    <source>
        <strain evidence="1 2">DT72</strain>
    </source>
</reference>
<accession>A0ABD5WHJ1</accession>
<gene>
    <name evidence="1" type="ORF">ACFQJ6_08005</name>
</gene>
<proteinExistence type="predicted"/>
<keyword evidence="2" id="KW-1185">Reference proteome</keyword>
<protein>
    <submittedName>
        <fullName evidence="1">Uncharacterized protein</fullName>
    </submittedName>
</protein>
<evidence type="ECO:0000313" key="1">
    <source>
        <dbReference type="EMBL" id="MFC7080067.1"/>
    </source>
</evidence>
<dbReference type="Proteomes" id="UP001596407">
    <property type="component" value="Unassembled WGS sequence"/>
</dbReference>